<reference evidence="3" key="1">
    <citation type="journal article" date="2023" name="Mol. Phylogenet. Evol.">
        <title>Genome-scale phylogeny and comparative genomics of the fungal order Sordariales.</title>
        <authorList>
            <person name="Hensen N."/>
            <person name="Bonometti L."/>
            <person name="Westerberg I."/>
            <person name="Brannstrom I.O."/>
            <person name="Guillou S."/>
            <person name="Cros-Aarteil S."/>
            <person name="Calhoun S."/>
            <person name="Haridas S."/>
            <person name="Kuo A."/>
            <person name="Mondo S."/>
            <person name="Pangilinan J."/>
            <person name="Riley R."/>
            <person name="LaButti K."/>
            <person name="Andreopoulos B."/>
            <person name="Lipzen A."/>
            <person name="Chen C."/>
            <person name="Yan M."/>
            <person name="Daum C."/>
            <person name="Ng V."/>
            <person name="Clum A."/>
            <person name="Steindorff A."/>
            <person name="Ohm R.A."/>
            <person name="Martin F."/>
            <person name="Silar P."/>
            <person name="Natvig D.O."/>
            <person name="Lalanne C."/>
            <person name="Gautier V."/>
            <person name="Ament-Velasquez S.L."/>
            <person name="Kruys A."/>
            <person name="Hutchinson M.I."/>
            <person name="Powell A.J."/>
            <person name="Barry K."/>
            <person name="Miller A.N."/>
            <person name="Grigoriev I.V."/>
            <person name="Debuchy R."/>
            <person name="Gladieux P."/>
            <person name="Hiltunen Thoren M."/>
            <person name="Johannesson H."/>
        </authorList>
    </citation>
    <scope>NUCLEOTIDE SEQUENCE</scope>
    <source>
        <strain evidence="3">SMH4131-1</strain>
    </source>
</reference>
<feature type="domain" description="C2H2-type" evidence="2">
    <location>
        <begin position="101"/>
        <end position="121"/>
    </location>
</feature>
<dbReference type="AlphaFoldDB" id="A0AAE0IPC7"/>
<protein>
    <recommendedName>
        <fullName evidence="2">C2H2-type domain-containing protein</fullName>
    </recommendedName>
</protein>
<feature type="compositionally biased region" description="Acidic residues" evidence="1">
    <location>
        <begin position="58"/>
        <end position="70"/>
    </location>
</feature>
<feature type="region of interest" description="Disordered" evidence="1">
    <location>
        <begin position="48"/>
        <end position="85"/>
    </location>
</feature>
<accession>A0AAE0IPC7</accession>
<evidence type="ECO:0000256" key="1">
    <source>
        <dbReference type="SAM" id="MobiDB-lite"/>
    </source>
</evidence>
<reference evidence="3" key="2">
    <citation type="submission" date="2023-06" db="EMBL/GenBank/DDBJ databases">
        <authorList>
            <consortium name="Lawrence Berkeley National Laboratory"/>
            <person name="Haridas S."/>
            <person name="Hensen N."/>
            <person name="Bonometti L."/>
            <person name="Westerberg I."/>
            <person name="Brannstrom I.O."/>
            <person name="Guillou S."/>
            <person name="Cros-Aarteil S."/>
            <person name="Calhoun S."/>
            <person name="Kuo A."/>
            <person name="Mondo S."/>
            <person name="Pangilinan J."/>
            <person name="Riley R."/>
            <person name="Labutti K."/>
            <person name="Andreopoulos B."/>
            <person name="Lipzen A."/>
            <person name="Chen C."/>
            <person name="Yanf M."/>
            <person name="Daum C."/>
            <person name="Ng V."/>
            <person name="Clum A."/>
            <person name="Steindorff A."/>
            <person name="Ohm R."/>
            <person name="Martin F."/>
            <person name="Silar P."/>
            <person name="Natvig D."/>
            <person name="Lalanne C."/>
            <person name="Gautier V."/>
            <person name="Ament-Velasquez S.L."/>
            <person name="Kruys A."/>
            <person name="Hutchinson M.I."/>
            <person name="Powell A.J."/>
            <person name="Barry K."/>
            <person name="Miller A.N."/>
            <person name="Grigoriev I.V."/>
            <person name="Debuchy R."/>
            <person name="Gladieux P."/>
            <person name="Thoren M.H."/>
            <person name="Johannesson H."/>
        </authorList>
    </citation>
    <scope>NUCLEOTIDE SEQUENCE</scope>
    <source>
        <strain evidence="3">SMH4131-1</strain>
    </source>
</reference>
<gene>
    <name evidence="3" type="ORF">B0T19DRAFT_385293</name>
</gene>
<organism evidence="3 4">
    <name type="scientific">Cercophora scortea</name>
    <dbReference type="NCBI Taxonomy" id="314031"/>
    <lineage>
        <taxon>Eukaryota</taxon>
        <taxon>Fungi</taxon>
        <taxon>Dikarya</taxon>
        <taxon>Ascomycota</taxon>
        <taxon>Pezizomycotina</taxon>
        <taxon>Sordariomycetes</taxon>
        <taxon>Sordariomycetidae</taxon>
        <taxon>Sordariales</taxon>
        <taxon>Lasiosphaeriaceae</taxon>
        <taxon>Cercophora</taxon>
    </lineage>
</organism>
<evidence type="ECO:0000259" key="2">
    <source>
        <dbReference type="PROSITE" id="PS00028"/>
    </source>
</evidence>
<dbReference type="InterPro" id="IPR013087">
    <property type="entry name" value="Znf_C2H2_type"/>
</dbReference>
<name>A0AAE0IPC7_9PEZI</name>
<evidence type="ECO:0000313" key="3">
    <source>
        <dbReference type="EMBL" id="KAK3328703.1"/>
    </source>
</evidence>
<dbReference type="Proteomes" id="UP001286456">
    <property type="component" value="Unassembled WGS sequence"/>
</dbReference>
<comment type="caution">
    <text evidence="3">The sequence shown here is derived from an EMBL/GenBank/DDBJ whole genome shotgun (WGS) entry which is preliminary data.</text>
</comment>
<sequence length="347" mass="38462">MSYEILKLPRCACSAYFLTEDGLREHLEEYRSREQHLQAEAEICRAHSRVDDDRSDQSDYDDNQYNEDNDIGNHTSTRRNDGSHGGHYCPDPTYVPCEEVCVCCFKMFRHTSKFLRHAKKHADIGGRKMTFIKSTCDDLCEHSNTQLDLALSQGLSAVVRSKKRKLGMAALDSEASGIQDAIIDDQPQLQGSSEPLHSGPTDAESSVQTRHRTRSPTALPPPNMVGTTGTYAGMSYPMEAQPQPDLLRTFDAPVLHIMNGVPTWMDAWTTGNHETVNPANEVLEASGTQDVIVADHLHLQGSSQAQLDLLGTFDAPILQIMNGVLAWGADNHETVNQTSDLLAYHDP</sequence>
<evidence type="ECO:0000313" key="4">
    <source>
        <dbReference type="Proteomes" id="UP001286456"/>
    </source>
</evidence>
<proteinExistence type="predicted"/>
<feature type="compositionally biased region" description="Basic and acidic residues" evidence="1">
    <location>
        <begin position="48"/>
        <end position="57"/>
    </location>
</feature>
<dbReference type="PROSITE" id="PS00028">
    <property type="entry name" value="ZINC_FINGER_C2H2_1"/>
    <property type="match status" value="1"/>
</dbReference>
<keyword evidence="4" id="KW-1185">Reference proteome</keyword>
<feature type="region of interest" description="Disordered" evidence="1">
    <location>
        <begin position="188"/>
        <end position="228"/>
    </location>
</feature>
<dbReference type="EMBL" id="JAUEPO010000003">
    <property type="protein sequence ID" value="KAK3328703.1"/>
    <property type="molecule type" value="Genomic_DNA"/>
</dbReference>